<dbReference type="AlphaFoldDB" id="A0A183BQR5"/>
<name>A0A183BQR5_GLOPA</name>
<organism evidence="1 2">
    <name type="scientific">Globodera pallida</name>
    <name type="common">Potato cyst nematode worm</name>
    <name type="synonym">Heterodera pallida</name>
    <dbReference type="NCBI Taxonomy" id="36090"/>
    <lineage>
        <taxon>Eukaryota</taxon>
        <taxon>Metazoa</taxon>
        <taxon>Ecdysozoa</taxon>
        <taxon>Nematoda</taxon>
        <taxon>Chromadorea</taxon>
        <taxon>Rhabditida</taxon>
        <taxon>Tylenchina</taxon>
        <taxon>Tylenchomorpha</taxon>
        <taxon>Tylenchoidea</taxon>
        <taxon>Heteroderidae</taxon>
        <taxon>Heteroderinae</taxon>
        <taxon>Globodera</taxon>
    </lineage>
</organism>
<accession>A0A183BQR5</accession>
<evidence type="ECO:0000313" key="1">
    <source>
        <dbReference type="Proteomes" id="UP000050741"/>
    </source>
</evidence>
<reference evidence="1" key="1">
    <citation type="submission" date="2014-05" db="EMBL/GenBank/DDBJ databases">
        <title>The genome and life-stage specific transcriptomes of Globodera pallida elucidate key aspects of plant parasitism by a cyst nematode.</title>
        <authorList>
            <person name="Cotton J.A."/>
            <person name="Lilley C.J."/>
            <person name="Jones L.M."/>
            <person name="Kikuchi T."/>
            <person name="Reid A.J."/>
            <person name="Thorpe P."/>
            <person name="Tsai I.J."/>
            <person name="Beasley H."/>
            <person name="Blok V."/>
            <person name="Cock P.J.A."/>
            <person name="Van den Akker S.E."/>
            <person name="Holroyd N."/>
            <person name="Hunt M."/>
            <person name="Mantelin S."/>
            <person name="Naghra H."/>
            <person name="Pain A."/>
            <person name="Palomares-Rius J.E."/>
            <person name="Zarowiecki M."/>
            <person name="Berriman M."/>
            <person name="Jones J.T."/>
            <person name="Urwin P.E."/>
        </authorList>
    </citation>
    <scope>NUCLEOTIDE SEQUENCE [LARGE SCALE GENOMIC DNA]</scope>
    <source>
        <strain evidence="1">Lindley</strain>
    </source>
</reference>
<proteinExistence type="predicted"/>
<sequence>MKFLILQLCISIKLLFAIIFALCKYRFKLNQFVPRHFIDVLSKTYALYMKKLERWFPDWQEMPFDIGAVYNRLKQTLTDVSKSTVAEMAPGDVPNLAKTVGTRLSNSDFHTWIRNSEFRLPKF</sequence>
<keyword evidence="1" id="KW-1185">Reference proteome</keyword>
<dbReference type="Proteomes" id="UP000050741">
    <property type="component" value="Unassembled WGS sequence"/>
</dbReference>
<dbReference type="WBParaSite" id="GPLIN_000295100">
    <property type="protein sequence ID" value="GPLIN_000295100"/>
    <property type="gene ID" value="GPLIN_000295100"/>
</dbReference>
<evidence type="ECO:0000313" key="2">
    <source>
        <dbReference type="WBParaSite" id="GPLIN_000295100"/>
    </source>
</evidence>
<reference evidence="2" key="2">
    <citation type="submission" date="2016-06" db="UniProtKB">
        <authorList>
            <consortium name="WormBaseParasite"/>
        </authorList>
    </citation>
    <scope>IDENTIFICATION</scope>
</reference>
<protein>
    <submittedName>
        <fullName evidence="2">Uncharacterized protein</fullName>
    </submittedName>
</protein>